<dbReference type="Proteomes" id="UP000678393">
    <property type="component" value="Unassembled WGS sequence"/>
</dbReference>
<comment type="caution">
    <text evidence="1">The sequence shown here is derived from an EMBL/GenBank/DDBJ whole genome shotgun (WGS) entry which is preliminary data.</text>
</comment>
<dbReference type="EMBL" id="CAJHNH020000129">
    <property type="protein sequence ID" value="CAG5115552.1"/>
    <property type="molecule type" value="Genomic_DNA"/>
</dbReference>
<dbReference type="AlphaFoldDB" id="A0A8S3YJJ7"/>
<protein>
    <submittedName>
        <fullName evidence="1">Uncharacterized protein</fullName>
    </submittedName>
</protein>
<name>A0A8S3YJJ7_9EUPU</name>
<proteinExistence type="predicted"/>
<accession>A0A8S3YJJ7</accession>
<gene>
    <name evidence="1" type="ORF">CUNI_LOCUS1110</name>
</gene>
<organism evidence="1 2">
    <name type="scientific">Candidula unifasciata</name>
    <dbReference type="NCBI Taxonomy" id="100452"/>
    <lineage>
        <taxon>Eukaryota</taxon>
        <taxon>Metazoa</taxon>
        <taxon>Spiralia</taxon>
        <taxon>Lophotrochozoa</taxon>
        <taxon>Mollusca</taxon>
        <taxon>Gastropoda</taxon>
        <taxon>Heterobranchia</taxon>
        <taxon>Euthyneura</taxon>
        <taxon>Panpulmonata</taxon>
        <taxon>Eupulmonata</taxon>
        <taxon>Stylommatophora</taxon>
        <taxon>Helicina</taxon>
        <taxon>Helicoidea</taxon>
        <taxon>Geomitridae</taxon>
        <taxon>Candidula</taxon>
    </lineage>
</organism>
<reference evidence="1" key="1">
    <citation type="submission" date="2021-04" db="EMBL/GenBank/DDBJ databases">
        <authorList>
            <consortium name="Molecular Ecology Group"/>
        </authorList>
    </citation>
    <scope>NUCLEOTIDE SEQUENCE</scope>
</reference>
<keyword evidence="2" id="KW-1185">Reference proteome</keyword>
<evidence type="ECO:0000313" key="1">
    <source>
        <dbReference type="EMBL" id="CAG5115552.1"/>
    </source>
</evidence>
<evidence type="ECO:0000313" key="2">
    <source>
        <dbReference type="Proteomes" id="UP000678393"/>
    </source>
</evidence>
<sequence>MRSTLHTSAVAKKSLCDEAGLTLYYLLGQQAKCCVDVQGRGHGRRLTAVGHTEDLCPVHVGCFWLTVTFFIQSCSVSIRAAVFFYRSHNENLSSVHKLHSVDSRPIYHRLIFERNEVLEVL</sequence>